<dbReference type="InParanoid" id="A0A5C3NYL3"/>
<evidence type="ECO:0008006" key="3">
    <source>
        <dbReference type="Google" id="ProtNLM"/>
    </source>
</evidence>
<gene>
    <name evidence="1" type="ORF">K466DRAFT_603771</name>
</gene>
<reference evidence="1 2" key="1">
    <citation type="journal article" date="2019" name="Nat. Ecol. Evol.">
        <title>Megaphylogeny resolves global patterns of mushroom evolution.</title>
        <authorList>
            <person name="Varga T."/>
            <person name="Krizsan K."/>
            <person name="Foldi C."/>
            <person name="Dima B."/>
            <person name="Sanchez-Garcia M."/>
            <person name="Sanchez-Ramirez S."/>
            <person name="Szollosi G.J."/>
            <person name="Szarkandi J.G."/>
            <person name="Papp V."/>
            <person name="Albert L."/>
            <person name="Andreopoulos W."/>
            <person name="Angelini C."/>
            <person name="Antonin V."/>
            <person name="Barry K.W."/>
            <person name="Bougher N.L."/>
            <person name="Buchanan P."/>
            <person name="Buyck B."/>
            <person name="Bense V."/>
            <person name="Catcheside P."/>
            <person name="Chovatia M."/>
            <person name="Cooper J."/>
            <person name="Damon W."/>
            <person name="Desjardin D."/>
            <person name="Finy P."/>
            <person name="Geml J."/>
            <person name="Haridas S."/>
            <person name="Hughes K."/>
            <person name="Justo A."/>
            <person name="Karasinski D."/>
            <person name="Kautmanova I."/>
            <person name="Kiss B."/>
            <person name="Kocsube S."/>
            <person name="Kotiranta H."/>
            <person name="LaButti K.M."/>
            <person name="Lechner B.E."/>
            <person name="Liimatainen K."/>
            <person name="Lipzen A."/>
            <person name="Lukacs Z."/>
            <person name="Mihaltcheva S."/>
            <person name="Morgado L.N."/>
            <person name="Niskanen T."/>
            <person name="Noordeloos M.E."/>
            <person name="Ohm R.A."/>
            <person name="Ortiz-Santana B."/>
            <person name="Ovrebo C."/>
            <person name="Racz N."/>
            <person name="Riley R."/>
            <person name="Savchenko A."/>
            <person name="Shiryaev A."/>
            <person name="Soop K."/>
            <person name="Spirin V."/>
            <person name="Szebenyi C."/>
            <person name="Tomsovsky M."/>
            <person name="Tulloss R.E."/>
            <person name="Uehling J."/>
            <person name="Grigoriev I.V."/>
            <person name="Vagvolgyi C."/>
            <person name="Papp T."/>
            <person name="Martin F.M."/>
            <person name="Miettinen O."/>
            <person name="Hibbett D.S."/>
            <person name="Nagy L.G."/>
        </authorList>
    </citation>
    <scope>NUCLEOTIDE SEQUENCE [LARGE SCALE GENOMIC DNA]</scope>
    <source>
        <strain evidence="1 2">HHB13444</strain>
    </source>
</reference>
<accession>A0A5C3NYL3</accession>
<keyword evidence="2" id="KW-1185">Reference proteome</keyword>
<name>A0A5C3NYL3_9APHY</name>
<sequence length="301" mass="33298">MTASPTWSLKTRPLGDYPAFQRATDCILHDKSITDADLHEQVKLRLHVFDSPALEKYNRPAGFDLAFKLHPDSKLTAKHLLEAFYQTAQDLDLKRGGRYIFAGICACTHLVSEWEGASPGPMQSEQLASELSNLACVWYAHLLRPQGRPGDADGMSVATRQKETERGPWTVKFLQQYLEIECTAIPADSPVNNLLLSSDSDETFRGNLWTLKPTQDPTRFKVVDQTGPEMAAEDVLNDGDYVCFANHSCQLGTDNGAPLPSRDLIMIHAAFTSVSHRRGLMGWLASKCGVDSMASYLGPPE</sequence>
<organism evidence="1 2">
    <name type="scientific">Polyporus arcularius HHB13444</name>
    <dbReference type="NCBI Taxonomy" id="1314778"/>
    <lineage>
        <taxon>Eukaryota</taxon>
        <taxon>Fungi</taxon>
        <taxon>Dikarya</taxon>
        <taxon>Basidiomycota</taxon>
        <taxon>Agaricomycotina</taxon>
        <taxon>Agaricomycetes</taxon>
        <taxon>Polyporales</taxon>
        <taxon>Polyporaceae</taxon>
        <taxon>Polyporus</taxon>
    </lineage>
</organism>
<evidence type="ECO:0000313" key="1">
    <source>
        <dbReference type="EMBL" id="TFK82331.1"/>
    </source>
</evidence>
<evidence type="ECO:0000313" key="2">
    <source>
        <dbReference type="Proteomes" id="UP000308197"/>
    </source>
</evidence>
<dbReference type="EMBL" id="ML211496">
    <property type="protein sequence ID" value="TFK82331.1"/>
    <property type="molecule type" value="Genomic_DNA"/>
</dbReference>
<proteinExistence type="predicted"/>
<protein>
    <recommendedName>
        <fullName evidence="3">HNH nuclease domain-containing protein</fullName>
    </recommendedName>
</protein>
<dbReference type="AlphaFoldDB" id="A0A5C3NYL3"/>
<dbReference type="Proteomes" id="UP000308197">
    <property type="component" value="Unassembled WGS sequence"/>
</dbReference>